<dbReference type="Pfam" id="PF02825">
    <property type="entry name" value="WWE"/>
    <property type="match status" value="1"/>
</dbReference>
<dbReference type="Gene3D" id="3.30.720.50">
    <property type="match status" value="1"/>
</dbReference>
<feature type="domain" description="WWE" evidence="1">
    <location>
        <begin position="3"/>
        <end position="84"/>
    </location>
</feature>
<accession>A0A819RC78</accession>
<sequence>MGNTPTASNNHSIRVQWMWNSSADPFSKPQPDQWNLYSDVENMIIEEAFRAGQTHAMLDDYHIDFKNNLQISNNDVNKQRPIKRMECNRSDIRLREERFMPNPIAPDRPYGGQYGFISPFIKEVVKDLNLTRQQLPSQDKKVVQMIVEKAALVLTTEK</sequence>
<dbReference type="InterPro" id="IPR037197">
    <property type="entry name" value="WWE_dom_sf"/>
</dbReference>
<protein>
    <recommendedName>
        <fullName evidence="1">WWE domain-containing protein</fullName>
    </recommendedName>
</protein>
<evidence type="ECO:0000313" key="2">
    <source>
        <dbReference type="EMBL" id="CAF1438963.1"/>
    </source>
</evidence>
<dbReference type="EMBL" id="CAJNOT010004616">
    <property type="protein sequence ID" value="CAF1438963.1"/>
    <property type="molecule type" value="Genomic_DNA"/>
</dbReference>
<name>A0A819RC78_9BILA</name>
<dbReference type="Proteomes" id="UP000663864">
    <property type="component" value="Unassembled WGS sequence"/>
</dbReference>
<dbReference type="EMBL" id="CAJOBD010005887">
    <property type="protein sequence ID" value="CAF4045512.1"/>
    <property type="molecule type" value="Genomic_DNA"/>
</dbReference>
<evidence type="ECO:0000313" key="3">
    <source>
        <dbReference type="EMBL" id="CAF4045512.1"/>
    </source>
</evidence>
<gene>
    <name evidence="3" type="ORF">JBS370_LOCUS28744</name>
    <name evidence="2" type="ORF">ZHD862_LOCUS34730</name>
</gene>
<proteinExistence type="predicted"/>
<evidence type="ECO:0000259" key="1">
    <source>
        <dbReference type="PROSITE" id="PS50918"/>
    </source>
</evidence>
<dbReference type="PROSITE" id="PS50918">
    <property type="entry name" value="WWE"/>
    <property type="match status" value="1"/>
</dbReference>
<dbReference type="AlphaFoldDB" id="A0A819RC78"/>
<organism evidence="3 4">
    <name type="scientific">Rotaria sordida</name>
    <dbReference type="NCBI Taxonomy" id="392033"/>
    <lineage>
        <taxon>Eukaryota</taxon>
        <taxon>Metazoa</taxon>
        <taxon>Spiralia</taxon>
        <taxon>Gnathifera</taxon>
        <taxon>Rotifera</taxon>
        <taxon>Eurotatoria</taxon>
        <taxon>Bdelloidea</taxon>
        <taxon>Philodinida</taxon>
        <taxon>Philodinidae</taxon>
        <taxon>Rotaria</taxon>
    </lineage>
</organism>
<comment type="caution">
    <text evidence="3">The sequence shown here is derived from an EMBL/GenBank/DDBJ whole genome shotgun (WGS) entry which is preliminary data.</text>
</comment>
<reference evidence="3" key="1">
    <citation type="submission" date="2021-02" db="EMBL/GenBank/DDBJ databases">
        <authorList>
            <person name="Nowell W R."/>
        </authorList>
    </citation>
    <scope>NUCLEOTIDE SEQUENCE</scope>
</reference>
<dbReference type="InterPro" id="IPR004170">
    <property type="entry name" value="WWE_dom"/>
</dbReference>
<evidence type="ECO:0000313" key="4">
    <source>
        <dbReference type="Proteomes" id="UP000663836"/>
    </source>
</evidence>
<dbReference type="SUPFAM" id="SSF117839">
    <property type="entry name" value="WWE domain"/>
    <property type="match status" value="1"/>
</dbReference>
<dbReference type="Proteomes" id="UP000663836">
    <property type="component" value="Unassembled WGS sequence"/>
</dbReference>